<dbReference type="Proteomes" id="UP001234989">
    <property type="component" value="Chromosome 10"/>
</dbReference>
<accession>A0AAF0UPN7</accession>
<evidence type="ECO:0000256" key="1">
    <source>
        <dbReference type="ARBA" id="ARBA00023268"/>
    </source>
</evidence>
<dbReference type="Pfam" id="PF17919">
    <property type="entry name" value="RT_RNaseH_2"/>
    <property type="match status" value="1"/>
</dbReference>
<dbReference type="Gene3D" id="3.30.70.270">
    <property type="match status" value="2"/>
</dbReference>
<proteinExistence type="predicted"/>
<feature type="domain" description="Reverse transcriptase/retrotransposon-derived protein RNase H-like" evidence="2">
    <location>
        <begin position="131"/>
        <end position="228"/>
    </location>
</feature>
<dbReference type="PANTHER" id="PTHR37984">
    <property type="entry name" value="PROTEIN CBG26694"/>
    <property type="match status" value="1"/>
</dbReference>
<dbReference type="AlphaFoldDB" id="A0AAF0UPN7"/>
<protein>
    <recommendedName>
        <fullName evidence="2">Reverse transcriptase/retrotransposon-derived protein RNase H-like domain-containing protein</fullName>
    </recommendedName>
</protein>
<reference evidence="3" key="1">
    <citation type="submission" date="2023-08" db="EMBL/GenBank/DDBJ databases">
        <title>A de novo genome assembly of Solanum verrucosum Schlechtendal, a Mexican diploid species geographically isolated from the other diploid A-genome species in potato relatives.</title>
        <authorList>
            <person name="Hosaka K."/>
        </authorList>
    </citation>
    <scope>NUCLEOTIDE SEQUENCE</scope>
    <source>
        <tissue evidence="3">Young leaves</tissue>
    </source>
</reference>
<evidence type="ECO:0000313" key="3">
    <source>
        <dbReference type="EMBL" id="WMV50052.1"/>
    </source>
</evidence>
<dbReference type="InterPro" id="IPR041577">
    <property type="entry name" value="RT_RNaseH_2"/>
</dbReference>
<dbReference type="InterPro" id="IPR050951">
    <property type="entry name" value="Retrovirus_Pol_polyprotein"/>
</dbReference>
<keyword evidence="1" id="KW-0511">Multifunctional enzyme</keyword>
<evidence type="ECO:0000313" key="4">
    <source>
        <dbReference type="Proteomes" id="UP001234989"/>
    </source>
</evidence>
<dbReference type="PANTHER" id="PTHR37984:SF5">
    <property type="entry name" value="PROTEIN NYNRIN-LIKE"/>
    <property type="match status" value="1"/>
</dbReference>
<dbReference type="InterPro" id="IPR043502">
    <property type="entry name" value="DNA/RNA_pol_sf"/>
</dbReference>
<sequence>MLSIFVDMGEDLMGVFMDDFSIVGYTFEVCLENLGKIVQRCVKTNLVLNWEKCHFIGKEGTVLGHKYYGESMQVDQAKFEVIAKFPPPILIKGVRSFLGHAGFFRRFIKDFSKFAYPLCKLLEKECIFELDEACVKEFLSLKEKFVSAPIIVAPDWIIPFELMCDVSGVALGVVLDQCKINFFHSIYYASKTLNVVKKNYTVTEQELFAMAYAFEKFKAYLLGIKVVVLT</sequence>
<dbReference type="GO" id="GO:0003824">
    <property type="term" value="F:catalytic activity"/>
    <property type="evidence" value="ECO:0007669"/>
    <property type="project" value="UniProtKB-KW"/>
</dbReference>
<dbReference type="SUPFAM" id="SSF56672">
    <property type="entry name" value="DNA/RNA polymerases"/>
    <property type="match status" value="1"/>
</dbReference>
<dbReference type="Gene3D" id="3.10.20.370">
    <property type="match status" value="1"/>
</dbReference>
<organism evidence="3 4">
    <name type="scientific">Solanum verrucosum</name>
    <dbReference type="NCBI Taxonomy" id="315347"/>
    <lineage>
        <taxon>Eukaryota</taxon>
        <taxon>Viridiplantae</taxon>
        <taxon>Streptophyta</taxon>
        <taxon>Embryophyta</taxon>
        <taxon>Tracheophyta</taxon>
        <taxon>Spermatophyta</taxon>
        <taxon>Magnoliopsida</taxon>
        <taxon>eudicotyledons</taxon>
        <taxon>Gunneridae</taxon>
        <taxon>Pentapetalae</taxon>
        <taxon>asterids</taxon>
        <taxon>lamiids</taxon>
        <taxon>Solanales</taxon>
        <taxon>Solanaceae</taxon>
        <taxon>Solanoideae</taxon>
        <taxon>Solaneae</taxon>
        <taxon>Solanum</taxon>
    </lineage>
</organism>
<gene>
    <name evidence="3" type="ORF">MTR67_043437</name>
</gene>
<dbReference type="EMBL" id="CP133621">
    <property type="protein sequence ID" value="WMV50052.1"/>
    <property type="molecule type" value="Genomic_DNA"/>
</dbReference>
<dbReference type="InterPro" id="IPR043128">
    <property type="entry name" value="Rev_trsase/Diguanyl_cyclase"/>
</dbReference>
<evidence type="ECO:0000259" key="2">
    <source>
        <dbReference type="Pfam" id="PF17919"/>
    </source>
</evidence>
<name>A0AAF0UPN7_SOLVR</name>
<dbReference type="FunFam" id="3.30.70.270:FF:000020">
    <property type="entry name" value="Transposon Tf2-6 polyprotein-like Protein"/>
    <property type="match status" value="1"/>
</dbReference>
<keyword evidence="4" id="KW-1185">Reference proteome</keyword>